<evidence type="ECO:0000313" key="8">
    <source>
        <dbReference type="Proteomes" id="UP001237595"/>
    </source>
</evidence>
<feature type="domain" description="Aldehyde dehydrogenase" evidence="6">
    <location>
        <begin position="20"/>
        <end position="478"/>
    </location>
</feature>
<keyword evidence="2 4" id="KW-0560">Oxidoreductase</keyword>
<organism evidence="7 8">
    <name type="scientific">Saccharopolyspora ipomoeae</name>
    <dbReference type="NCBI Taxonomy" id="3042027"/>
    <lineage>
        <taxon>Bacteria</taxon>
        <taxon>Bacillati</taxon>
        <taxon>Actinomycetota</taxon>
        <taxon>Actinomycetes</taxon>
        <taxon>Pseudonocardiales</taxon>
        <taxon>Pseudonocardiaceae</taxon>
        <taxon>Saccharopolyspora</taxon>
    </lineage>
</organism>
<evidence type="ECO:0000256" key="2">
    <source>
        <dbReference type="ARBA" id="ARBA00023002"/>
    </source>
</evidence>
<dbReference type="Gene3D" id="3.40.309.10">
    <property type="entry name" value="Aldehyde Dehydrogenase, Chain A, domain 2"/>
    <property type="match status" value="1"/>
</dbReference>
<dbReference type="Pfam" id="PF00171">
    <property type="entry name" value="Aldedh"/>
    <property type="match status" value="1"/>
</dbReference>
<evidence type="ECO:0000259" key="6">
    <source>
        <dbReference type="Pfam" id="PF00171"/>
    </source>
</evidence>
<evidence type="ECO:0000313" key="7">
    <source>
        <dbReference type="EMBL" id="MDI2030604.1"/>
    </source>
</evidence>
<dbReference type="PANTHER" id="PTHR42804">
    <property type="entry name" value="ALDEHYDE DEHYDROGENASE"/>
    <property type="match status" value="1"/>
</dbReference>
<name>A0ABT6PRG2_9PSEU</name>
<dbReference type="InterPro" id="IPR016161">
    <property type="entry name" value="Ald_DH/histidinol_DH"/>
</dbReference>
<keyword evidence="8" id="KW-1185">Reference proteome</keyword>
<dbReference type="InterPro" id="IPR016163">
    <property type="entry name" value="Ald_DH_C"/>
</dbReference>
<comment type="caution">
    <text evidence="7">The sequence shown here is derived from an EMBL/GenBank/DDBJ whole genome shotgun (WGS) entry which is preliminary data.</text>
</comment>
<dbReference type="SUPFAM" id="SSF53720">
    <property type="entry name" value="ALDH-like"/>
    <property type="match status" value="1"/>
</dbReference>
<dbReference type="InterPro" id="IPR029510">
    <property type="entry name" value="Ald_DH_CS_GLU"/>
</dbReference>
<dbReference type="RefSeq" id="WP_281456917.1">
    <property type="nucleotide sequence ID" value="NZ_JASAOF010000011.1"/>
</dbReference>
<sequence length="483" mass="50737">MDVADVRIPHTDEVFIGGGWRPATGEPHPVVSPSTGRPVGVVRYPSPADATSAVDAADAARETWARTPLADRIAACQRWLDLIDERADAMHVVWGVEAGMPIRHGRTLHRFGTLAAWRSALAGAESVLAEHKRSSELGDVLLRREPVGVVLGILPYNGPVVTIASKVVPALLAGCPVVIKAAPETHLVMAIVAECAREAGFPAGAVNAVCGTADIGRTLTRDPRVDLVSLTGGHAAAQDVLAATHDRYARTQLELGGKSPALILDDAKIDEVLRALVPGATSGAGQVCALLSRVLVSERRHDEVVERLQAAWARLTVGDPLDRATHVGPLINQAALDRVESFVAQAKADGACLVAGGGRPDGLDAGWYHQPTLFTDVGEHFDLASREVFGPVTAVQKYHDLDDAVRLANATEYGLSGAVYTADVDAGIEVASRIRSGSVAVNSFGPDMSSPFGGVRASGWGRESGPEGILGFTEVKQILVGRS</sequence>
<evidence type="ECO:0000256" key="4">
    <source>
        <dbReference type="RuleBase" id="RU003345"/>
    </source>
</evidence>
<accession>A0ABT6PRG2</accession>
<dbReference type="Gene3D" id="3.40.605.10">
    <property type="entry name" value="Aldehyde Dehydrogenase, Chain A, domain 1"/>
    <property type="match status" value="1"/>
</dbReference>
<dbReference type="PANTHER" id="PTHR42804:SF1">
    <property type="entry name" value="ALDEHYDE DEHYDROGENASE-RELATED"/>
    <property type="match status" value="1"/>
</dbReference>
<evidence type="ECO:0000256" key="5">
    <source>
        <dbReference type="SAM" id="MobiDB-lite"/>
    </source>
</evidence>
<gene>
    <name evidence="7" type="ORF">QFW96_18365</name>
</gene>
<evidence type="ECO:0000256" key="3">
    <source>
        <dbReference type="PROSITE-ProRule" id="PRU10007"/>
    </source>
</evidence>
<feature type="active site" evidence="3">
    <location>
        <position position="254"/>
    </location>
</feature>
<reference evidence="7 8" key="1">
    <citation type="submission" date="2023-04" db="EMBL/GenBank/DDBJ databases">
        <title>Draft genome sequence of Saccharopolyspora sp. TS4A08 isolated from sweet potato rhizospheric soil.</title>
        <authorList>
            <person name="Suksaard P."/>
            <person name="Duangmal K."/>
        </authorList>
    </citation>
    <scope>NUCLEOTIDE SEQUENCE [LARGE SCALE GENOMIC DNA]</scope>
    <source>
        <strain evidence="7 8">TS4A08</strain>
    </source>
</reference>
<dbReference type="InterPro" id="IPR015590">
    <property type="entry name" value="Aldehyde_DH_dom"/>
</dbReference>
<protein>
    <submittedName>
        <fullName evidence="7">Aldehyde dehydrogenase family protein</fullName>
    </submittedName>
</protein>
<feature type="region of interest" description="Disordered" evidence="5">
    <location>
        <begin position="17"/>
        <end position="37"/>
    </location>
</feature>
<evidence type="ECO:0000256" key="1">
    <source>
        <dbReference type="ARBA" id="ARBA00009986"/>
    </source>
</evidence>
<dbReference type="EMBL" id="JASAOF010000011">
    <property type="protein sequence ID" value="MDI2030604.1"/>
    <property type="molecule type" value="Genomic_DNA"/>
</dbReference>
<comment type="similarity">
    <text evidence="1 4">Belongs to the aldehyde dehydrogenase family.</text>
</comment>
<proteinExistence type="inferred from homology"/>
<dbReference type="InterPro" id="IPR016162">
    <property type="entry name" value="Ald_DH_N"/>
</dbReference>
<dbReference type="Proteomes" id="UP001237595">
    <property type="component" value="Unassembled WGS sequence"/>
</dbReference>
<dbReference type="PROSITE" id="PS00687">
    <property type="entry name" value="ALDEHYDE_DEHYDR_GLU"/>
    <property type="match status" value="1"/>
</dbReference>